<evidence type="ECO:0000313" key="6">
    <source>
        <dbReference type="EMBL" id="ADV84304.1"/>
    </source>
</evidence>
<evidence type="ECO:0000313" key="7">
    <source>
        <dbReference type="Proteomes" id="UP000006844"/>
    </source>
</evidence>
<dbReference type="PROSITE" id="PS50022">
    <property type="entry name" value="FA58C_3"/>
    <property type="match status" value="1"/>
</dbReference>
<feature type="domain" description="GH64" evidence="5">
    <location>
        <begin position="261"/>
        <end position="638"/>
    </location>
</feature>
<feature type="domain" description="Ig-like" evidence="4">
    <location>
        <begin position="171"/>
        <end position="252"/>
    </location>
</feature>
<evidence type="ECO:0000259" key="5">
    <source>
        <dbReference type="PROSITE" id="PS52006"/>
    </source>
</evidence>
<dbReference type="RefSeq" id="WP_013570034.1">
    <property type="nucleotide sequence ID" value="NC_014963.1"/>
</dbReference>
<dbReference type="SUPFAM" id="SSF49785">
    <property type="entry name" value="Galactose-binding domain-like"/>
    <property type="match status" value="1"/>
</dbReference>
<feature type="region of interest" description="Disordered" evidence="1">
    <location>
        <begin position="38"/>
        <end position="57"/>
    </location>
</feature>
<evidence type="ECO:0000256" key="2">
    <source>
        <dbReference type="SAM" id="SignalP"/>
    </source>
</evidence>
<dbReference type="Pfam" id="PF22633">
    <property type="entry name" value="F5_F8_type_C_2"/>
    <property type="match status" value="1"/>
</dbReference>
<keyword evidence="7" id="KW-1185">Reference proteome</keyword>
<gene>
    <name evidence="6" type="ordered locus">AciPR4_3551</name>
</gene>
<dbReference type="Gene3D" id="2.60.40.10">
    <property type="entry name" value="Immunoglobulins"/>
    <property type="match status" value="1"/>
</dbReference>
<dbReference type="PANTHER" id="PTHR38165:SF1">
    <property type="entry name" value="GLUCANASE B"/>
    <property type="match status" value="1"/>
</dbReference>
<dbReference type="InterPro" id="IPR013783">
    <property type="entry name" value="Ig-like_fold"/>
</dbReference>
<dbReference type="AlphaFoldDB" id="E8UYT8"/>
<dbReference type="PROSITE" id="PS52006">
    <property type="entry name" value="GH64"/>
    <property type="match status" value="1"/>
</dbReference>
<dbReference type="HOGENOM" id="CLU_032886_1_0_0"/>
<dbReference type="GO" id="GO:0006508">
    <property type="term" value="P:proteolysis"/>
    <property type="evidence" value="ECO:0007669"/>
    <property type="project" value="InterPro"/>
</dbReference>
<dbReference type="EMBL" id="CP002467">
    <property type="protein sequence ID" value="ADV84304.1"/>
    <property type="molecule type" value="Genomic_DNA"/>
</dbReference>
<dbReference type="InterPro" id="IPR001969">
    <property type="entry name" value="Aspartic_peptidase_AS"/>
</dbReference>
<dbReference type="Gene3D" id="3.30.920.50">
    <property type="entry name" value="Beta-1,3-glucanase, C-terminal domain"/>
    <property type="match status" value="1"/>
</dbReference>
<dbReference type="Proteomes" id="UP000006844">
    <property type="component" value="Chromosome"/>
</dbReference>
<feature type="chain" id="PRO_5003228819" evidence="2">
    <location>
        <begin position="28"/>
        <end position="638"/>
    </location>
</feature>
<proteinExistence type="predicted"/>
<reference evidence="6 7" key="1">
    <citation type="journal article" date="2012" name="Stand. Genomic Sci.">
        <title>Complete genome sequence of Terriglobus saanensis type strain SP1PR4(T), an Acidobacteria from tundra soil.</title>
        <authorList>
            <person name="Rawat S.R."/>
            <person name="Mannisto M.K."/>
            <person name="Starovoytov V."/>
            <person name="Goodwin L."/>
            <person name="Nolan M."/>
            <person name="Hauser L."/>
            <person name="Land M."/>
            <person name="Davenport K.W."/>
            <person name="Woyke T."/>
            <person name="Haggblom M.M."/>
        </authorList>
    </citation>
    <scope>NUCLEOTIDE SEQUENCE</scope>
    <source>
        <strain evidence="7">ATCC BAA-1853 / DSM 23119 / SP1PR4</strain>
    </source>
</reference>
<evidence type="ECO:0000259" key="4">
    <source>
        <dbReference type="PROSITE" id="PS50835"/>
    </source>
</evidence>
<dbReference type="SUPFAM" id="SSF48726">
    <property type="entry name" value="Immunoglobulin"/>
    <property type="match status" value="1"/>
</dbReference>
<dbReference type="Pfam" id="PF16483">
    <property type="entry name" value="Glyco_hydro_64"/>
    <property type="match status" value="1"/>
</dbReference>
<dbReference type="InterPro" id="IPR032477">
    <property type="entry name" value="Glyco_hydro_64"/>
</dbReference>
<dbReference type="InterPro" id="IPR042517">
    <property type="entry name" value="Glyco_hydro_64_N_2"/>
</dbReference>
<evidence type="ECO:0000256" key="1">
    <source>
        <dbReference type="SAM" id="MobiDB-lite"/>
    </source>
</evidence>
<dbReference type="eggNOG" id="COG3250">
    <property type="taxonomic scope" value="Bacteria"/>
</dbReference>
<protein>
    <submittedName>
        <fullName evidence="6">Coagulation factor 5/8 type domain protein</fullName>
    </submittedName>
</protein>
<dbReference type="InterPro" id="IPR007110">
    <property type="entry name" value="Ig-like_dom"/>
</dbReference>
<dbReference type="CDD" id="cd09214">
    <property type="entry name" value="GH64-like"/>
    <property type="match status" value="1"/>
</dbReference>
<dbReference type="Gene3D" id="2.60.120.260">
    <property type="entry name" value="Galactose-binding domain-like"/>
    <property type="match status" value="1"/>
</dbReference>
<dbReference type="Gene3D" id="2.60.110.10">
    <property type="entry name" value="Thaumatin"/>
    <property type="match status" value="1"/>
</dbReference>
<dbReference type="PROSITE" id="PS50835">
    <property type="entry name" value="IG_LIKE"/>
    <property type="match status" value="1"/>
</dbReference>
<dbReference type="KEGG" id="tsa:AciPR4_3551"/>
<dbReference type="PROSITE" id="PS51257">
    <property type="entry name" value="PROKAR_LIPOPROTEIN"/>
    <property type="match status" value="1"/>
</dbReference>
<dbReference type="InterPro" id="IPR036179">
    <property type="entry name" value="Ig-like_dom_sf"/>
</dbReference>
<keyword evidence="2" id="KW-0732">Signal</keyword>
<name>E8UYT8_TERSS</name>
<dbReference type="PANTHER" id="PTHR38165">
    <property type="match status" value="1"/>
</dbReference>
<dbReference type="InterPro" id="IPR008979">
    <property type="entry name" value="Galactose-bd-like_sf"/>
</dbReference>
<organism evidence="6 7">
    <name type="scientific">Terriglobus saanensis (strain ATCC BAA-1853 / DSM 23119 / SP1PR4)</name>
    <dbReference type="NCBI Taxonomy" id="401053"/>
    <lineage>
        <taxon>Bacteria</taxon>
        <taxon>Pseudomonadati</taxon>
        <taxon>Acidobacteriota</taxon>
        <taxon>Terriglobia</taxon>
        <taxon>Terriglobales</taxon>
        <taxon>Acidobacteriaceae</taxon>
        <taxon>Terriglobus</taxon>
    </lineage>
</organism>
<evidence type="ECO:0000259" key="3">
    <source>
        <dbReference type="PROSITE" id="PS50022"/>
    </source>
</evidence>
<dbReference type="PROSITE" id="PS00141">
    <property type="entry name" value="ASP_PROTEASE"/>
    <property type="match status" value="1"/>
</dbReference>
<dbReference type="InterPro" id="IPR037176">
    <property type="entry name" value="Osmotin/thaumatin-like_sf"/>
</dbReference>
<dbReference type="InterPro" id="IPR037398">
    <property type="entry name" value="Glyco_hydro_64_fam"/>
</dbReference>
<sequence>MKQYKICKWLSTCLGLSVLLSSSCALIAQKSQVAPTGPNLALGKPAKSSGDENASLGPAKAVDGNLATRWSSAFADDEWIEVDLGSVQTINQVALNWQNSHAVQYNIQVSTDEAKWTDALVQTAGLGGVETPTFPPVSGRFVRMLGIKRSTIYGYSLFEFGVYGPAATAGPTITAQPASQTVTAGVTVTFTVAATGTGALSYQWLKNGVPISGANSASYVTPVLAIADSGTSYSVTVTDAIGSVASNPAILTVNPGYTVYPGFVGTDLANNTKGAWPDDQIYVTVIGLDPQTGVFATVKPDGTITDVSVADNDAAGHLTKNKNNYPNYAFTLAQSKLLKLPKMSSGRVFISMGEPVYLKILQDAKGNIGYAGPNPQNTTDPNENVPFDWYEFTYNNTGLFINTTQVDEFGLPLVLDVWGNKATFHQQTGITESIAALDQEFVNETPAEFHTTPISNLRILSPTKTTFGAKGVNGQYFDAYVANIWNMYSANPLIVNLFGNRRFTGTTTATSFNFTEVNLNNGAFVGNSYVVNRPTTQDIFQCSGSMAKGDPTKDINTVELALEAQMCAAFNRHVMADVTTWATPSAFYLNSPTNSYAQFWHRHSMGGLAYGFAYDDVSGQSSTISTGTPEHMVFTIGW</sequence>
<accession>E8UYT8</accession>
<dbReference type="STRING" id="401053.AciPR4_3551"/>
<dbReference type="InterPro" id="IPR000421">
    <property type="entry name" value="FA58C"/>
</dbReference>
<feature type="signal peptide" evidence="2">
    <location>
        <begin position="1"/>
        <end position="27"/>
    </location>
</feature>
<dbReference type="GO" id="GO:0004190">
    <property type="term" value="F:aspartic-type endopeptidase activity"/>
    <property type="evidence" value="ECO:0007669"/>
    <property type="project" value="InterPro"/>
</dbReference>
<feature type="domain" description="F5/8 type C" evidence="3">
    <location>
        <begin position="24"/>
        <end position="165"/>
    </location>
</feature>